<protein>
    <submittedName>
        <fullName evidence="3">VbhA domain-containing protein</fullName>
    </submittedName>
</protein>
<accession>A0A0N4X966</accession>
<dbReference type="Proteomes" id="UP000268014">
    <property type="component" value="Unassembled WGS sequence"/>
</dbReference>
<reference evidence="1 2" key="2">
    <citation type="submission" date="2018-11" db="EMBL/GenBank/DDBJ databases">
        <authorList>
            <consortium name="Pathogen Informatics"/>
        </authorList>
    </citation>
    <scope>NUCLEOTIDE SEQUENCE [LARGE SCALE GENOMIC DNA]</scope>
    <source>
        <strain evidence="1 2">MHpl1</strain>
    </source>
</reference>
<reference evidence="3" key="1">
    <citation type="submission" date="2017-02" db="UniProtKB">
        <authorList>
            <consortium name="WormBaseParasite"/>
        </authorList>
    </citation>
    <scope>IDENTIFICATION</scope>
</reference>
<keyword evidence="2" id="KW-1185">Reference proteome</keyword>
<gene>
    <name evidence="1" type="ORF">HPLM_LOCUS20900</name>
</gene>
<dbReference type="WBParaSite" id="HPLM_0002090801-mRNA-1">
    <property type="protein sequence ID" value="HPLM_0002090801-mRNA-1"/>
    <property type="gene ID" value="HPLM_0002090801"/>
</dbReference>
<proteinExistence type="predicted"/>
<organism evidence="3">
    <name type="scientific">Haemonchus placei</name>
    <name type="common">Barber's pole worm</name>
    <dbReference type="NCBI Taxonomy" id="6290"/>
    <lineage>
        <taxon>Eukaryota</taxon>
        <taxon>Metazoa</taxon>
        <taxon>Ecdysozoa</taxon>
        <taxon>Nematoda</taxon>
        <taxon>Chromadorea</taxon>
        <taxon>Rhabditida</taxon>
        <taxon>Rhabditina</taxon>
        <taxon>Rhabditomorpha</taxon>
        <taxon>Strongyloidea</taxon>
        <taxon>Trichostrongylidae</taxon>
        <taxon>Haemonchus</taxon>
    </lineage>
</organism>
<name>A0A0N4X966_HAEPC</name>
<evidence type="ECO:0000313" key="2">
    <source>
        <dbReference type="Proteomes" id="UP000268014"/>
    </source>
</evidence>
<dbReference type="EMBL" id="UZAF01022700">
    <property type="protein sequence ID" value="VDO86671.1"/>
    <property type="molecule type" value="Genomic_DNA"/>
</dbReference>
<evidence type="ECO:0000313" key="1">
    <source>
        <dbReference type="EMBL" id="VDO86671.1"/>
    </source>
</evidence>
<sequence length="53" mass="6080">MNQLSEAVATAQAQAQAEAAYNRQLQCESEILEMAFQDAVYRLCRLKERFEVI</sequence>
<dbReference type="AlphaFoldDB" id="A0A0N4X966"/>
<evidence type="ECO:0000313" key="3">
    <source>
        <dbReference type="WBParaSite" id="HPLM_0002090801-mRNA-1"/>
    </source>
</evidence>